<reference evidence="2 3" key="1">
    <citation type="journal article" date="2023" name="J. Phycol.">
        <title>Chrysosporum ovalisporum is synonymous with the true-branching cyanobacterium Umezakia natans (Nostocales/Aphanizomenonaceae).</title>
        <authorList>
            <person name="McGregor G.B."/>
            <person name="Sendall B.C."/>
            <person name="Niiyama Y."/>
            <person name="Tuji A."/>
            <person name="Willis A."/>
        </authorList>
    </citation>
    <scope>NUCLEOTIDE SEQUENCE [LARGE SCALE GENOMIC DNA]</scope>
    <source>
        <strain evidence="2 3">ANA360D</strain>
    </source>
</reference>
<keyword evidence="3" id="KW-1185">Reference proteome</keyword>
<dbReference type="SUPFAM" id="SSF52980">
    <property type="entry name" value="Restriction endonuclease-like"/>
    <property type="match status" value="1"/>
</dbReference>
<dbReference type="Pfam" id="PF05685">
    <property type="entry name" value="Uma2"/>
    <property type="match status" value="1"/>
</dbReference>
<keyword evidence="2" id="KW-0378">Hydrolase</keyword>
<name>A0AA43GT78_9CYAN</name>
<dbReference type="InterPro" id="IPR008538">
    <property type="entry name" value="Uma2"/>
</dbReference>
<evidence type="ECO:0000259" key="1">
    <source>
        <dbReference type="Pfam" id="PF05685"/>
    </source>
</evidence>
<proteinExistence type="predicted"/>
<dbReference type="InterPro" id="IPR011335">
    <property type="entry name" value="Restrct_endonuc-II-like"/>
</dbReference>
<dbReference type="PANTHER" id="PTHR34107">
    <property type="entry name" value="SLL0198 PROTEIN-RELATED"/>
    <property type="match status" value="1"/>
</dbReference>
<dbReference type="PANTHER" id="PTHR34107:SF2">
    <property type="entry name" value="SLL0888 PROTEIN"/>
    <property type="match status" value="1"/>
</dbReference>
<gene>
    <name evidence="2" type="ORF">NWP17_10865</name>
</gene>
<evidence type="ECO:0000313" key="3">
    <source>
        <dbReference type="Proteomes" id="UP001159387"/>
    </source>
</evidence>
<accession>A0AA43GT78</accession>
<dbReference type="GO" id="GO:0004519">
    <property type="term" value="F:endonuclease activity"/>
    <property type="evidence" value="ECO:0007669"/>
    <property type="project" value="UniProtKB-KW"/>
</dbReference>
<evidence type="ECO:0000313" key="2">
    <source>
        <dbReference type="EMBL" id="MDH6060935.1"/>
    </source>
</evidence>
<keyword evidence="2" id="KW-0540">Nuclease</keyword>
<feature type="domain" description="Putative restriction endonuclease" evidence="1">
    <location>
        <begin position="11"/>
        <end position="183"/>
    </location>
</feature>
<dbReference type="RefSeq" id="WP_280654924.1">
    <property type="nucleotide sequence ID" value="NZ_JANQDH010000073.1"/>
</dbReference>
<dbReference type="CDD" id="cd06260">
    <property type="entry name" value="DUF820-like"/>
    <property type="match status" value="1"/>
</dbReference>
<dbReference type="AlphaFoldDB" id="A0AA43GT78"/>
<sequence>MTVTTTNKMTFEEFLEFDDGTDSLYELENGKLIPMPSESELNSRIAMFLVAYFLKLGIPYYQLRMKTEIAVNSRMVGVRVPDLVVFSEELAQEMEGATRSLILMDMPPPLLVVEVVSVNQANRDYRYKRSEYGARGIPEYWIVDPIEQKVTVLQWVEGFYEEKLYLGGDNIASPLFPSLKLTATEVLQGCSAAP</sequence>
<dbReference type="Gene3D" id="3.90.1570.10">
    <property type="entry name" value="tt1808, chain A"/>
    <property type="match status" value="1"/>
</dbReference>
<dbReference type="InterPro" id="IPR012296">
    <property type="entry name" value="Nuclease_put_TT1808"/>
</dbReference>
<protein>
    <submittedName>
        <fullName evidence="2">Uma2 family endonuclease</fullName>
    </submittedName>
</protein>
<comment type="caution">
    <text evidence="2">The sequence shown here is derived from an EMBL/GenBank/DDBJ whole genome shotgun (WGS) entry which is preliminary data.</text>
</comment>
<dbReference type="EMBL" id="JANQDH010000073">
    <property type="protein sequence ID" value="MDH6060935.1"/>
    <property type="molecule type" value="Genomic_DNA"/>
</dbReference>
<dbReference type="Proteomes" id="UP001159387">
    <property type="component" value="Unassembled WGS sequence"/>
</dbReference>
<organism evidence="2 3">
    <name type="scientific">Chrysosporum bergii ANA360D</name>
    <dbReference type="NCBI Taxonomy" id="617107"/>
    <lineage>
        <taxon>Bacteria</taxon>
        <taxon>Bacillati</taxon>
        <taxon>Cyanobacteriota</taxon>
        <taxon>Cyanophyceae</taxon>
        <taxon>Nostocales</taxon>
        <taxon>Nodulariaceae</taxon>
        <taxon>Chrysosporum</taxon>
    </lineage>
</organism>
<keyword evidence="2" id="KW-0255">Endonuclease</keyword>